<evidence type="ECO:0000313" key="9">
    <source>
        <dbReference type="EMBL" id="MBL0394718.1"/>
    </source>
</evidence>
<comment type="subunit">
    <text evidence="7">Homohexamer; trimer of dimers.</text>
</comment>
<dbReference type="NCBIfam" id="TIGR00581">
    <property type="entry name" value="moaC"/>
    <property type="match status" value="1"/>
</dbReference>
<comment type="similarity">
    <text evidence="7">Belongs to the MoaC family.</text>
</comment>
<dbReference type="EMBL" id="JAEQNE010000009">
    <property type="protein sequence ID" value="MBL0394718.1"/>
    <property type="molecule type" value="Genomic_DNA"/>
</dbReference>
<dbReference type="CDD" id="cd01420">
    <property type="entry name" value="MoaC_PE"/>
    <property type="match status" value="1"/>
</dbReference>
<keyword evidence="5 7" id="KW-0456">Lyase</keyword>
<reference evidence="9 10" key="1">
    <citation type="journal article" date="2017" name="Int. J. Syst. Evol. Microbiol.">
        <title>Ramlibacter monticola sp. nov., isolated from forest soil.</title>
        <authorList>
            <person name="Chaudhary D.K."/>
            <person name="Kim J."/>
        </authorList>
    </citation>
    <scope>NUCLEOTIDE SEQUENCE [LARGE SCALE GENOMIC DNA]</scope>
    <source>
        <strain evidence="9 10">KACC 19175</strain>
    </source>
</reference>
<evidence type="ECO:0000259" key="8">
    <source>
        <dbReference type="Pfam" id="PF01967"/>
    </source>
</evidence>
<dbReference type="PANTHER" id="PTHR22960:SF29">
    <property type="entry name" value="CYCLIC PYRANOPTERIN MONOPHOSPHATE SYNTHASE"/>
    <property type="match status" value="1"/>
</dbReference>
<comment type="pathway">
    <text evidence="2 7">Cofactor biosynthesis; molybdopterin biosynthesis.</text>
</comment>
<dbReference type="AlphaFoldDB" id="A0A936Z440"/>
<comment type="caution">
    <text evidence="9">The sequence shown here is derived from an EMBL/GenBank/DDBJ whole genome shotgun (WGS) entry which is preliminary data.</text>
</comment>
<evidence type="ECO:0000256" key="3">
    <source>
        <dbReference type="ARBA" id="ARBA00012575"/>
    </source>
</evidence>
<dbReference type="InterPro" id="IPR002820">
    <property type="entry name" value="Mopterin_CF_biosynth-C_dom"/>
</dbReference>
<feature type="binding site" evidence="7">
    <location>
        <begin position="117"/>
        <end position="118"/>
    </location>
    <ligand>
        <name>substrate</name>
    </ligand>
</feature>
<evidence type="ECO:0000256" key="1">
    <source>
        <dbReference type="ARBA" id="ARBA00001637"/>
    </source>
</evidence>
<organism evidence="9 10">
    <name type="scientific">Ramlibacter monticola</name>
    <dbReference type="NCBI Taxonomy" id="1926872"/>
    <lineage>
        <taxon>Bacteria</taxon>
        <taxon>Pseudomonadati</taxon>
        <taxon>Pseudomonadota</taxon>
        <taxon>Betaproteobacteria</taxon>
        <taxon>Burkholderiales</taxon>
        <taxon>Comamonadaceae</taxon>
        <taxon>Ramlibacter</taxon>
    </lineage>
</organism>
<dbReference type="InterPro" id="IPR050105">
    <property type="entry name" value="MoCo_biosynth_MoaA/MoaC"/>
</dbReference>
<dbReference type="GO" id="GO:0006777">
    <property type="term" value="P:Mo-molybdopterin cofactor biosynthetic process"/>
    <property type="evidence" value="ECO:0007669"/>
    <property type="project" value="UniProtKB-UniRule"/>
</dbReference>
<dbReference type="Gene3D" id="3.30.70.640">
    <property type="entry name" value="Molybdopterin cofactor biosynthesis C (MoaC) domain"/>
    <property type="match status" value="1"/>
</dbReference>
<name>A0A936Z440_9BURK</name>
<comment type="catalytic activity">
    <reaction evidence="1 7">
        <text>(8S)-3',8-cyclo-7,8-dihydroguanosine 5'-triphosphate = cyclic pyranopterin phosphate + diphosphate</text>
        <dbReference type="Rhea" id="RHEA:49580"/>
        <dbReference type="ChEBI" id="CHEBI:33019"/>
        <dbReference type="ChEBI" id="CHEBI:59648"/>
        <dbReference type="ChEBI" id="CHEBI:131766"/>
        <dbReference type="EC" id="4.6.1.17"/>
    </reaction>
</comment>
<feature type="domain" description="Molybdopterin cofactor biosynthesis C (MoaC)" evidence="8">
    <location>
        <begin position="15"/>
        <end position="154"/>
    </location>
</feature>
<dbReference type="RefSeq" id="WP_201677387.1">
    <property type="nucleotide sequence ID" value="NZ_JAEQNE010000009.1"/>
</dbReference>
<sequence length="168" mass="17145">MSGLTHFDAQGQAHMVDVGSKAATHRVAVAAGRIEMLPATLAIIQSGTVKKGDVLGIARVAGIMAAKKTSELIPLCHPLALTRVAVDFELAPAQAGRADAVACTATVETTGPTGVEMEALTAVNVALLTIYDMCKAVDRGMTITGVHLVEKHGGKSGSYVVPEGAGPC</sequence>
<evidence type="ECO:0000256" key="6">
    <source>
        <dbReference type="ARBA" id="ARBA00055087"/>
    </source>
</evidence>
<keyword evidence="10" id="KW-1185">Reference proteome</keyword>
<dbReference type="InterPro" id="IPR036522">
    <property type="entry name" value="MoaC_sf"/>
</dbReference>
<accession>A0A936Z440</accession>
<feature type="active site" evidence="7">
    <location>
        <position position="132"/>
    </location>
</feature>
<dbReference type="NCBIfam" id="NF006870">
    <property type="entry name" value="PRK09364.1"/>
    <property type="match status" value="1"/>
</dbReference>
<keyword evidence="4 7" id="KW-0501">Molybdenum cofactor biosynthesis</keyword>
<proteinExistence type="inferred from homology"/>
<evidence type="ECO:0000256" key="2">
    <source>
        <dbReference type="ARBA" id="ARBA00005046"/>
    </source>
</evidence>
<dbReference type="PANTHER" id="PTHR22960">
    <property type="entry name" value="MOLYBDOPTERIN COFACTOR SYNTHESIS PROTEIN A"/>
    <property type="match status" value="1"/>
</dbReference>
<dbReference type="InterPro" id="IPR047594">
    <property type="entry name" value="MoaC_bact/euk"/>
</dbReference>
<evidence type="ECO:0000313" key="10">
    <source>
        <dbReference type="Proteomes" id="UP000599109"/>
    </source>
</evidence>
<dbReference type="EC" id="4.6.1.17" evidence="3 7"/>
<dbReference type="InterPro" id="IPR023045">
    <property type="entry name" value="MoaC"/>
</dbReference>
<evidence type="ECO:0000256" key="5">
    <source>
        <dbReference type="ARBA" id="ARBA00023239"/>
    </source>
</evidence>
<dbReference type="Proteomes" id="UP000599109">
    <property type="component" value="Unassembled WGS sequence"/>
</dbReference>
<feature type="binding site" evidence="7">
    <location>
        <begin position="75"/>
        <end position="77"/>
    </location>
    <ligand>
        <name>substrate</name>
    </ligand>
</feature>
<gene>
    <name evidence="7 9" type="primary">moaC</name>
    <name evidence="9" type="ORF">JJ685_26505</name>
</gene>
<evidence type="ECO:0000256" key="7">
    <source>
        <dbReference type="HAMAP-Rule" id="MF_01224"/>
    </source>
</evidence>
<comment type="function">
    <text evidence="6 7">Catalyzes the conversion of (8S)-3',8-cyclo-7,8-dihydroguanosine 5'-triphosphate to cyclic pyranopterin monophosphate (cPMP).</text>
</comment>
<evidence type="ECO:0000256" key="4">
    <source>
        <dbReference type="ARBA" id="ARBA00023150"/>
    </source>
</evidence>
<dbReference type="GO" id="GO:0061799">
    <property type="term" value="F:cyclic pyranopterin monophosphate synthase activity"/>
    <property type="evidence" value="ECO:0007669"/>
    <property type="project" value="UniProtKB-UniRule"/>
</dbReference>
<dbReference type="SUPFAM" id="SSF55040">
    <property type="entry name" value="Molybdenum cofactor biosynthesis protein C, MoaC"/>
    <property type="match status" value="1"/>
</dbReference>
<dbReference type="HAMAP" id="MF_01224_B">
    <property type="entry name" value="MoaC_B"/>
    <property type="match status" value="1"/>
</dbReference>
<dbReference type="Pfam" id="PF01967">
    <property type="entry name" value="MoaC"/>
    <property type="match status" value="1"/>
</dbReference>
<protein>
    <recommendedName>
        <fullName evidence="3 7">Cyclic pyranopterin monophosphate synthase</fullName>
        <ecNumber evidence="3 7">4.6.1.17</ecNumber>
    </recommendedName>
    <alternativeName>
        <fullName evidence="7">Molybdenum cofactor biosynthesis protein C</fullName>
    </alternativeName>
</protein>